<dbReference type="PANTHER" id="PTHR31424">
    <property type="entry name" value="PROTEIN CBG23806"/>
    <property type="match status" value="1"/>
</dbReference>
<organism evidence="1 2">
    <name type="scientific">Hydra vulgaris</name>
    <name type="common">Hydra</name>
    <name type="synonym">Hydra attenuata</name>
    <dbReference type="NCBI Taxonomy" id="6087"/>
    <lineage>
        <taxon>Eukaryota</taxon>
        <taxon>Metazoa</taxon>
        <taxon>Cnidaria</taxon>
        <taxon>Hydrozoa</taxon>
        <taxon>Hydroidolina</taxon>
        <taxon>Anthoathecata</taxon>
        <taxon>Aplanulata</taxon>
        <taxon>Hydridae</taxon>
        <taxon>Hydra</taxon>
    </lineage>
</organism>
<keyword evidence="1" id="KW-1185">Reference proteome</keyword>
<dbReference type="RefSeq" id="XP_065668203.1">
    <property type="nucleotide sequence ID" value="XM_065812131.1"/>
</dbReference>
<dbReference type="Proteomes" id="UP001652625">
    <property type="component" value="Chromosome 12"/>
</dbReference>
<evidence type="ECO:0000313" key="2">
    <source>
        <dbReference type="RefSeq" id="XP_065668203.1"/>
    </source>
</evidence>
<sequence>MLANLGSDHSCQKCKFLPSEGICNVIDNLPALCDSLTVDIKMSLVYIAGYVIREDENPDDTFYFYEWTYIEEIQECNTLEKESILKKSEGPYTQQIEVILQQLKVQRQAYHGKSFIGNHKKCILRLCNSVPICVYNNGFAGTSLHERSVEAGNKYKQLFHKFANCYNVFSSKSSITAVQLTQLETHIADLMQFYRANWLDDSVPPKLHSLEEHAIPFLKKWGAGFGYYGEQGGESIHHDFNKLFTIYQSIPSPTKRLSSIIKSHHQKTNPINRKHKPTLRKRKKERNLIILMNITIIKC</sequence>
<name>A0ABM4D1R8_HYDVU</name>
<dbReference type="GeneID" id="136088423"/>
<evidence type="ECO:0000313" key="1">
    <source>
        <dbReference type="Proteomes" id="UP001652625"/>
    </source>
</evidence>
<gene>
    <name evidence="2" type="primary">LOC136088423</name>
</gene>
<accession>A0ABM4D1R8</accession>
<proteinExistence type="predicted"/>
<reference evidence="2" key="1">
    <citation type="submission" date="2025-08" db="UniProtKB">
        <authorList>
            <consortium name="RefSeq"/>
        </authorList>
    </citation>
    <scope>IDENTIFICATION</scope>
</reference>
<protein>
    <submittedName>
        <fullName evidence="2">Uncharacterized protein LOC136088423</fullName>
    </submittedName>
</protein>